<evidence type="ECO:0000256" key="5">
    <source>
        <dbReference type="ARBA" id="ARBA00022833"/>
    </source>
</evidence>
<comment type="caution">
    <text evidence="8">The sequence shown here is derived from an EMBL/GenBank/DDBJ whole genome shotgun (WGS) entry which is preliminary data.</text>
</comment>
<proteinExistence type="predicted"/>
<evidence type="ECO:0000256" key="3">
    <source>
        <dbReference type="ARBA" id="ARBA00022490"/>
    </source>
</evidence>
<dbReference type="InterPro" id="IPR036236">
    <property type="entry name" value="Znf_C2H2_sf"/>
</dbReference>
<feature type="domain" description="Protein arginine N-methyltransferase 3-like C2H2 zinc finger" evidence="6">
    <location>
        <begin position="80"/>
        <end position="127"/>
    </location>
</feature>
<dbReference type="Proteomes" id="UP001374579">
    <property type="component" value="Unassembled WGS sequence"/>
</dbReference>
<reference evidence="8 9" key="1">
    <citation type="submission" date="2024-02" db="EMBL/GenBank/DDBJ databases">
        <title>Chromosome-scale genome assembly of the rough periwinkle Littorina saxatilis.</title>
        <authorList>
            <person name="De Jode A."/>
            <person name="Faria R."/>
            <person name="Formenti G."/>
            <person name="Sims Y."/>
            <person name="Smith T.P."/>
            <person name="Tracey A."/>
            <person name="Wood J.M.D."/>
            <person name="Zagrodzka Z.B."/>
            <person name="Johannesson K."/>
            <person name="Butlin R.K."/>
            <person name="Leder E.H."/>
        </authorList>
    </citation>
    <scope>NUCLEOTIDE SEQUENCE [LARGE SCALE GENOMIC DNA]</scope>
    <source>
        <strain evidence="8">Snail1</strain>
        <tissue evidence="8">Muscle</tissue>
    </source>
</reference>
<dbReference type="Pfam" id="PF21336">
    <property type="entry name" value="ANM3_zf-C2H2"/>
    <property type="match status" value="1"/>
</dbReference>
<evidence type="ECO:0000313" key="8">
    <source>
        <dbReference type="EMBL" id="KAK7108799.1"/>
    </source>
</evidence>
<dbReference type="InterPro" id="IPR040048">
    <property type="entry name" value="ZNF277"/>
</dbReference>
<dbReference type="InterPro" id="IPR049009">
    <property type="entry name" value="ANM3_Znf-C2H2"/>
</dbReference>
<evidence type="ECO:0000256" key="2">
    <source>
        <dbReference type="ARBA" id="ARBA00011925"/>
    </source>
</evidence>
<dbReference type="PANTHER" id="PTHR13267">
    <property type="entry name" value="ZINC FINGER PROTEIN 277"/>
    <property type="match status" value="1"/>
</dbReference>
<comment type="subcellular location">
    <subcellularLocation>
        <location evidence="1">Cytoplasm</location>
    </subcellularLocation>
</comment>
<dbReference type="AlphaFoldDB" id="A0AAN9GI82"/>
<keyword evidence="9" id="KW-1185">Reference proteome</keyword>
<dbReference type="GO" id="GO:0046872">
    <property type="term" value="F:metal ion binding"/>
    <property type="evidence" value="ECO:0007669"/>
    <property type="project" value="UniProtKB-KW"/>
</dbReference>
<evidence type="ECO:0000256" key="4">
    <source>
        <dbReference type="ARBA" id="ARBA00022723"/>
    </source>
</evidence>
<feature type="domain" description="Protein arginine N-methyltransferase 3 C2H2 zinc finger" evidence="7">
    <location>
        <begin position="51"/>
        <end position="67"/>
    </location>
</feature>
<evidence type="ECO:0000259" key="7">
    <source>
        <dbReference type="Pfam" id="PF21336"/>
    </source>
</evidence>
<accession>A0AAN9GI82</accession>
<dbReference type="PANTHER" id="PTHR13267:SF3">
    <property type="entry name" value="ZINC FINGER PROTEIN 277"/>
    <property type="match status" value="1"/>
</dbReference>
<keyword evidence="4" id="KW-0479">Metal-binding</keyword>
<evidence type="ECO:0000259" key="6">
    <source>
        <dbReference type="Pfam" id="PF21137"/>
    </source>
</evidence>
<dbReference type="EMBL" id="JBAMIC010000004">
    <property type="protein sequence ID" value="KAK7108799.1"/>
    <property type="molecule type" value="Genomic_DNA"/>
</dbReference>
<dbReference type="GO" id="GO:0035242">
    <property type="term" value="F:protein-arginine omega-N asymmetric methyltransferase activity"/>
    <property type="evidence" value="ECO:0007669"/>
    <property type="project" value="UniProtKB-EC"/>
</dbReference>
<dbReference type="Pfam" id="PF21137">
    <property type="entry name" value="ANM3_C2H2_Zf"/>
    <property type="match status" value="1"/>
</dbReference>
<gene>
    <name evidence="8" type="ORF">V1264_016465</name>
</gene>
<organism evidence="8 9">
    <name type="scientific">Littorina saxatilis</name>
    <dbReference type="NCBI Taxonomy" id="31220"/>
    <lineage>
        <taxon>Eukaryota</taxon>
        <taxon>Metazoa</taxon>
        <taxon>Spiralia</taxon>
        <taxon>Lophotrochozoa</taxon>
        <taxon>Mollusca</taxon>
        <taxon>Gastropoda</taxon>
        <taxon>Caenogastropoda</taxon>
        <taxon>Littorinimorpha</taxon>
        <taxon>Littorinoidea</taxon>
        <taxon>Littorinidae</taxon>
        <taxon>Littorina</taxon>
    </lineage>
</organism>
<evidence type="ECO:0000256" key="1">
    <source>
        <dbReference type="ARBA" id="ARBA00004496"/>
    </source>
</evidence>
<dbReference type="SUPFAM" id="SSF57667">
    <property type="entry name" value="beta-beta-alpha zinc fingers"/>
    <property type="match status" value="1"/>
</dbReference>
<name>A0AAN9GI82_9CAEN</name>
<sequence>MASGEMDVPDLVDADMEEEEDVVVTGMGWDEDDDDDIGDGNDDLLLGPVKCLFCDRILNSAKEVFAHCGSDHSFNIPSFCGRWSVDCVGYIKMINFIRTQHPTADSLRSLQPSNDPAPWEDDRFMMPADPEDLLLQYDIESEDCSVGEVPEMAGFPAATPSTAGAAAVMSPEAAGLKPEELQAYMVQRLYEAESRATALEANLDRAVSDLNQMRCGTLAYFSYTINQSI</sequence>
<keyword evidence="5" id="KW-0862">Zinc</keyword>
<evidence type="ECO:0000313" key="9">
    <source>
        <dbReference type="Proteomes" id="UP001374579"/>
    </source>
</evidence>
<keyword evidence="3" id="KW-0963">Cytoplasm</keyword>
<dbReference type="GO" id="GO:0005737">
    <property type="term" value="C:cytoplasm"/>
    <property type="evidence" value="ECO:0007669"/>
    <property type="project" value="UniProtKB-SubCell"/>
</dbReference>
<dbReference type="EC" id="2.1.1.319" evidence="2"/>
<dbReference type="InterPro" id="IPR049482">
    <property type="entry name" value="ANM3-like_C2H2_Zf"/>
</dbReference>
<protein>
    <recommendedName>
        <fullName evidence="2">type I protein arginine methyltransferase</fullName>
        <ecNumber evidence="2">2.1.1.319</ecNumber>
    </recommendedName>
</protein>